<dbReference type="EMBL" id="FONR01000009">
    <property type="protein sequence ID" value="SFF59881.1"/>
    <property type="molecule type" value="Genomic_DNA"/>
</dbReference>
<proteinExistence type="predicted"/>
<organism evidence="2 3">
    <name type="scientific">Streptomyces mirabilis</name>
    <dbReference type="NCBI Taxonomy" id="68239"/>
    <lineage>
        <taxon>Bacteria</taxon>
        <taxon>Bacillati</taxon>
        <taxon>Actinomycetota</taxon>
        <taxon>Actinomycetes</taxon>
        <taxon>Kitasatosporales</taxon>
        <taxon>Streptomycetaceae</taxon>
        <taxon>Streptomyces</taxon>
    </lineage>
</organism>
<protein>
    <submittedName>
        <fullName evidence="2">Uncharacterized protein</fullName>
    </submittedName>
</protein>
<feature type="compositionally biased region" description="Basic and acidic residues" evidence="1">
    <location>
        <begin position="88"/>
        <end position="99"/>
    </location>
</feature>
<accession>A0A1I2K495</accession>
<dbReference type="AlphaFoldDB" id="A0A1I2K495"/>
<reference evidence="2 3" key="1">
    <citation type="submission" date="2016-10" db="EMBL/GenBank/DDBJ databases">
        <authorList>
            <person name="de Groot N.N."/>
        </authorList>
    </citation>
    <scope>NUCLEOTIDE SEQUENCE [LARGE SCALE GENOMIC DNA]</scope>
    <source>
        <strain evidence="2 3">OK461</strain>
    </source>
</reference>
<evidence type="ECO:0000313" key="3">
    <source>
        <dbReference type="Proteomes" id="UP000181942"/>
    </source>
</evidence>
<feature type="region of interest" description="Disordered" evidence="1">
    <location>
        <begin position="15"/>
        <end position="182"/>
    </location>
</feature>
<feature type="compositionally biased region" description="Basic and acidic residues" evidence="1">
    <location>
        <begin position="25"/>
        <end position="34"/>
    </location>
</feature>
<evidence type="ECO:0000256" key="1">
    <source>
        <dbReference type="SAM" id="MobiDB-lite"/>
    </source>
</evidence>
<gene>
    <name evidence="2" type="ORF">SAMN02787118_109155</name>
</gene>
<dbReference type="Proteomes" id="UP000181942">
    <property type="component" value="Unassembled WGS sequence"/>
</dbReference>
<feature type="region of interest" description="Disordered" evidence="1">
    <location>
        <begin position="194"/>
        <end position="281"/>
    </location>
</feature>
<evidence type="ECO:0000313" key="2">
    <source>
        <dbReference type="EMBL" id="SFF59881.1"/>
    </source>
</evidence>
<feature type="compositionally biased region" description="Basic and acidic residues" evidence="1">
    <location>
        <begin position="252"/>
        <end position="262"/>
    </location>
</feature>
<name>A0A1I2K495_9ACTN</name>
<sequence length="281" mass="30475">MKLHLAVPLVPLAGDHRLGRPAIGHPDRQRDSVGRHHRDRPSPGSPSPRSATACWTGHQVTRCRESPHQPRRTAGMSPGRRRATPSWARRDDWSRRDLGVPRQTTTGGTVTGPDRRSVPGPRPASPAGGDPRRRHRAPRTPARPSTPSGRRPEPPSEGNPGEADNLPAGSGTAGASGIFSVESEDPAQCVMCHHQAGIGPPRGGERSGKPIDPGQARHPVRRPVHGAAEHPRPSLVHEETAAVQHHRAQVRPRRDLQLEKRRPTQVAVGRKHLDGQWPGSE</sequence>
<feature type="compositionally biased region" description="Basic and acidic residues" evidence="1">
    <location>
        <begin position="227"/>
        <end position="240"/>
    </location>
</feature>
<feature type="compositionally biased region" description="Low complexity" evidence="1">
    <location>
        <begin position="139"/>
        <end position="149"/>
    </location>
</feature>